<evidence type="ECO:0000313" key="3">
    <source>
        <dbReference type="Proteomes" id="UP001140949"/>
    </source>
</evidence>
<dbReference type="Proteomes" id="UP001140949">
    <property type="component" value="Unassembled WGS sequence"/>
</dbReference>
<comment type="caution">
    <text evidence="2">The sequence shown here is derived from an EMBL/GenBank/DDBJ whole genome shotgun (WGS) entry which is preliminary data.</text>
</comment>
<sequence length="49" mass="5233">MTGVRRSAATHGGQRRRSTEKGGGAARNSVDRSLEKVMCQCNNISGIPM</sequence>
<dbReference type="AlphaFoldDB" id="A0AAX6FCD6"/>
<reference evidence="2" key="1">
    <citation type="journal article" date="2023" name="GigaByte">
        <title>Genome assembly of the bearded iris, Iris pallida Lam.</title>
        <authorList>
            <person name="Bruccoleri R.E."/>
            <person name="Oakeley E.J."/>
            <person name="Faust A.M.E."/>
            <person name="Altorfer M."/>
            <person name="Dessus-Babus S."/>
            <person name="Burckhardt D."/>
            <person name="Oertli M."/>
            <person name="Naumann U."/>
            <person name="Petersen F."/>
            <person name="Wong J."/>
        </authorList>
    </citation>
    <scope>NUCLEOTIDE SEQUENCE</scope>
    <source>
        <strain evidence="2">GSM-AAB239-AS_SAM_17_03QT</strain>
    </source>
</reference>
<protein>
    <submittedName>
        <fullName evidence="2">Uncharacterized protein</fullName>
    </submittedName>
</protein>
<gene>
    <name evidence="2" type="ORF">M6B38_139275</name>
</gene>
<evidence type="ECO:0000256" key="1">
    <source>
        <dbReference type="SAM" id="MobiDB-lite"/>
    </source>
</evidence>
<reference evidence="2" key="2">
    <citation type="submission" date="2023-04" db="EMBL/GenBank/DDBJ databases">
        <authorList>
            <person name="Bruccoleri R.E."/>
            <person name="Oakeley E.J."/>
            <person name="Faust A.-M."/>
            <person name="Dessus-Babus S."/>
            <person name="Altorfer M."/>
            <person name="Burckhardt D."/>
            <person name="Oertli M."/>
            <person name="Naumann U."/>
            <person name="Petersen F."/>
            <person name="Wong J."/>
        </authorList>
    </citation>
    <scope>NUCLEOTIDE SEQUENCE</scope>
    <source>
        <strain evidence="2">GSM-AAB239-AS_SAM_17_03QT</strain>
        <tissue evidence="2">Leaf</tissue>
    </source>
</reference>
<keyword evidence="3" id="KW-1185">Reference proteome</keyword>
<organism evidence="2 3">
    <name type="scientific">Iris pallida</name>
    <name type="common">Sweet iris</name>
    <dbReference type="NCBI Taxonomy" id="29817"/>
    <lineage>
        <taxon>Eukaryota</taxon>
        <taxon>Viridiplantae</taxon>
        <taxon>Streptophyta</taxon>
        <taxon>Embryophyta</taxon>
        <taxon>Tracheophyta</taxon>
        <taxon>Spermatophyta</taxon>
        <taxon>Magnoliopsida</taxon>
        <taxon>Liliopsida</taxon>
        <taxon>Asparagales</taxon>
        <taxon>Iridaceae</taxon>
        <taxon>Iridoideae</taxon>
        <taxon>Irideae</taxon>
        <taxon>Iris</taxon>
    </lineage>
</organism>
<dbReference type="EMBL" id="JANAVB010029819">
    <property type="protein sequence ID" value="KAJ6814074.1"/>
    <property type="molecule type" value="Genomic_DNA"/>
</dbReference>
<feature type="region of interest" description="Disordered" evidence="1">
    <location>
        <begin position="1"/>
        <end position="32"/>
    </location>
</feature>
<evidence type="ECO:0000313" key="2">
    <source>
        <dbReference type="EMBL" id="KAJ6814074.1"/>
    </source>
</evidence>
<accession>A0AAX6FCD6</accession>
<proteinExistence type="predicted"/>
<name>A0AAX6FCD6_IRIPA</name>